<feature type="transmembrane region" description="Helical" evidence="5">
    <location>
        <begin position="135"/>
        <end position="154"/>
    </location>
</feature>
<dbReference type="AlphaFoldDB" id="A0A3L7AJC3"/>
<feature type="transmembrane region" description="Helical" evidence="5">
    <location>
        <begin position="78"/>
        <end position="98"/>
    </location>
</feature>
<feature type="domain" description="O-antigen ligase-related" evidence="6">
    <location>
        <begin position="212"/>
        <end position="356"/>
    </location>
</feature>
<gene>
    <name evidence="7" type="ORF">D9V34_14770</name>
</gene>
<dbReference type="Proteomes" id="UP000269438">
    <property type="component" value="Unassembled WGS sequence"/>
</dbReference>
<dbReference type="GO" id="GO:0016020">
    <property type="term" value="C:membrane"/>
    <property type="evidence" value="ECO:0007669"/>
    <property type="project" value="UniProtKB-SubCell"/>
</dbReference>
<feature type="transmembrane region" description="Helical" evidence="5">
    <location>
        <begin position="377"/>
        <end position="399"/>
    </location>
</feature>
<dbReference type="EMBL" id="RCUY01000014">
    <property type="protein sequence ID" value="RLP79810.1"/>
    <property type="molecule type" value="Genomic_DNA"/>
</dbReference>
<feature type="transmembrane region" description="Helical" evidence="5">
    <location>
        <begin position="255"/>
        <end position="273"/>
    </location>
</feature>
<organism evidence="7 8">
    <name type="scientific">Mycetocola lacteus</name>
    <dbReference type="NCBI Taxonomy" id="76637"/>
    <lineage>
        <taxon>Bacteria</taxon>
        <taxon>Bacillati</taxon>
        <taxon>Actinomycetota</taxon>
        <taxon>Actinomycetes</taxon>
        <taxon>Micrococcales</taxon>
        <taxon>Microbacteriaceae</taxon>
        <taxon>Mycetocola</taxon>
    </lineage>
</organism>
<evidence type="ECO:0000256" key="5">
    <source>
        <dbReference type="SAM" id="Phobius"/>
    </source>
</evidence>
<keyword evidence="7" id="KW-0436">Ligase</keyword>
<feature type="transmembrane region" description="Helical" evidence="5">
    <location>
        <begin position="174"/>
        <end position="197"/>
    </location>
</feature>
<accession>A0A3L7AJC3</accession>
<dbReference type="OrthoDB" id="5123754at2"/>
<dbReference type="InterPro" id="IPR051533">
    <property type="entry name" value="WaaL-like"/>
</dbReference>
<dbReference type="PANTHER" id="PTHR37422">
    <property type="entry name" value="TEICHURONIC ACID BIOSYNTHESIS PROTEIN TUAE"/>
    <property type="match status" value="1"/>
</dbReference>
<dbReference type="Pfam" id="PF04932">
    <property type="entry name" value="Wzy_C"/>
    <property type="match status" value="1"/>
</dbReference>
<keyword evidence="2 5" id="KW-0812">Transmembrane</keyword>
<keyword evidence="8" id="KW-1185">Reference proteome</keyword>
<evidence type="ECO:0000259" key="6">
    <source>
        <dbReference type="Pfam" id="PF04932"/>
    </source>
</evidence>
<evidence type="ECO:0000256" key="2">
    <source>
        <dbReference type="ARBA" id="ARBA00022692"/>
    </source>
</evidence>
<dbReference type="GO" id="GO:0016874">
    <property type="term" value="F:ligase activity"/>
    <property type="evidence" value="ECO:0007669"/>
    <property type="project" value="UniProtKB-KW"/>
</dbReference>
<name>A0A3L7AJC3_9MICO</name>
<evidence type="ECO:0000313" key="8">
    <source>
        <dbReference type="Proteomes" id="UP000269438"/>
    </source>
</evidence>
<reference evidence="7 8" key="1">
    <citation type="submission" date="2018-10" db="EMBL/GenBank/DDBJ databases">
        <authorList>
            <person name="Li J."/>
        </authorList>
    </citation>
    <scope>NUCLEOTIDE SEQUENCE [LARGE SCALE GENOMIC DNA]</scope>
    <source>
        <strain evidence="7 8">JCM 11654</strain>
    </source>
</reference>
<evidence type="ECO:0000313" key="7">
    <source>
        <dbReference type="EMBL" id="RLP79810.1"/>
    </source>
</evidence>
<comment type="subcellular location">
    <subcellularLocation>
        <location evidence="1">Membrane</location>
        <topology evidence="1">Multi-pass membrane protein</topology>
    </subcellularLocation>
</comment>
<feature type="transmembrane region" description="Helical" evidence="5">
    <location>
        <begin position="104"/>
        <end position="123"/>
    </location>
</feature>
<dbReference type="RefSeq" id="WP_121689256.1">
    <property type="nucleotide sequence ID" value="NZ_RCUY01000014.1"/>
</dbReference>
<feature type="transmembrane region" description="Helical" evidence="5">
    <location>
        <begin position="229"/>
        <end position="246"/>
    </location>
</feature>
<dbReference type="PANTHER" id="PTHR37422:SF13">
    <property type="entry name" value="LIPOPOLYSACCHARIDE BIOSYNTHESIS PROTEIN PA4999-RELATED"/>
    <property type="match status" value="1"/>
</dbReference>
<protein>
    <submittedName>
        <fullName evidence="7">O-antigen ligase domain-containing protein</fullName>
    </submittedName>
</protein>
<feature type="transmembrane region" description="Helical" evidence="5">
    <location>
        <begin position="45"/>
        <end position="66"/>
    </location>
</feature>
<feature type="transmembrane region" description="Helical" evidence="5">
    <location>
        <begin position="344"/>
        <end position="365"/>
    </location>
</feature>
<comment type="caution">
    <text evidence="7">The sequence shown here is derived from an EMBL/GenBank/DDBJ whole genome shotgun (WGS) entry which is preliminary data.</text>
</comment>
<keyword evidence="3 5" id="KW-1133">Transmembrane helix</keyword>
<sequence>MSRPDPIGATPIRQLREVLTGAPGVQALAVTIIGWSFCVPFTQSLLGWAGVAAGLATLCFLAALMLIGRREYIEWGGVIPLTVLAFVGWCTISVIWATSPANSLVGAAYQLGFGFLAAAVALSRDTIQVVRAVGTAMRILLTASLMLEIFSGILLDTPVPFLKISGTIASGGPIQGIFGSRSFLAFATMIALISFVIEWRTRSVPKPLAGFSISLAVMCLLLSRSPVMIFVAIVLGIASAALYGIRQAPAARRPALQWTLLVLSVIVAILVYVNRVRVLTLLNVNGEFQTRYTLWIQVWRLIPVNLMEGWGWTGMWRASTTPYNTINFTLQGRHTSALNAYLDVALQVGVVGICLFAILCITAFIRSWLLASNRRTVTYTWPALIMVALAGTSVAESFVLTSGGWVMLVICAILASRSTSWLARFRETRKALPPVPRE</sequence>
<evidence type="ECO:0000256" key="4">
    <source>
        <dbReference type="ARBA" id="ARBA00023136"/>
    </source>
</evidence>
<evidence type="ECO:0000256" key="1">
    <source>
        <dbReference type="ARBA" id="ARBA00004141"/>
    </source>
</evidence>
<dbReference type="InterPro" id="IPR007016">
    <property type="entry name" value="O-antigen_ligase-rel_domated"/>
</dbReference>
<proteinExistence type="predicted"/>
<keyword evidence="4 5" id="KW-0472">Membrane</keyword>
<feature type="transmembrane region" description="Helical" evidence="5">
    <location>
        <begin position="405"/>
        <end position="423"/>
    </location>
</feature>
<evidence type="ECO:0000256" key="3">
    <source>
        <dbReference type="ARBA" id="ARBA00022989"/>
    </source>
</evidence>